<keyword evidence="2" id="KW-1185">Reference proteome</keyword>
<dbReference type="Gene3D" id="3.30.540.10">
    <property type="entry name" value="Fructose-1,6-Bisphosphatase, subunit A, domain 1"/>
    <property type="match status" value="1"/>
</dbReference>
<organism evidence="1 2">
    <name type="scientific">Brassica napus</name>
    <name type="common">Rape</name>
    <dbReference type="NCBI Taxonomy" id="3708"/>
    <lineage>
        <taxon>Eukaryota</taxon>
        <taxon>Viridiplantae</taxon>
        <taxon>Streptophyta</taxon>
        <taxon>Embryophyta</taxon>
        <taxon>Tracheophyta</taxon>
        <taxon>Spermatophyta</taxon>
        <taxon>Magnoliopsida</taxon>
        <taxon>eudicotyledons</taxon>
        <taxon>Gunneridae</taxon>
        <taxon>Pentapetalae</taxon>
        <taxon>rosids</taxon>
        <taxon>malvids</taxon>
        <taxon>Brassicales</taxon>
        <taxon>Brassicaceae</taxon>
        <taxon>Brassiceae</taxon>
        <taxon>Brassica</taxon>
    </lineage>
</organism>
<gene>
    <name evidence="1" type="ORF">HID58_014671</name>
</gene>
<name>A0ABQ8DHV6_BRANA</name>
<dbReference type="EMBL" id="JAGKQM010000004">
    <property type="protein sequence ID" value="KAH0928944.1"/>
    <property type="molecule type" value="Genomic_DNA"/>
</dbReference>
<accession>A0ABQ8DHV6</accession>
<evidence type="ECO:0000313" key="2">
    <source>
        <dbReference type="Proteomes" id="UP000824890"/>
    </source>
</evidence>
<dbReference type="Proteomes" id="UP000824890">
    <property type="component" value="Unassembled WGS sequence"/>
</dbReference>
<evidence type="ECO:0000313" key="1">
    <source>
        <dbReference type="EMBL" id="KAH0928944.1"/>
    </source>
</evidence>
<sequence>MLNYCSSNYIVVFDFLDGSSNIDTAVSTGSIFTWKLTLNIGSKEEMGKLDDVFERFISFSFVDSKIPF</sequence>
<protein>
    <submittedName>
        <fullName evidence="1">Uncharacterized protein</fullName>
    </submittedName>
</protein>
<reference evidence="1 2" key="1">
    <citation type="submission" date="2021-05" db="EMBL/GenBank/DDBJ databases">
        <title>Genome Assembly of Synthetic Allotetraploid Brassica napus Reveals Homoeologous Exchanges between Subgenomes.</title>
        <authorList>
            <person name="Davis J.T."/>
        </authorList>
    </citation>
    <scope>NUCLEOTIDE SEQUENCE [LARGE SCALE GENOMIC DNA]</scope>
    <source>
        <strain evidence="2">cv. Da-Ae</strain>
        <tissue evidence="1">Seedling</tissue>
    </source>
</reference>
<dbReference type="SUPFAM" id="SSF56655">
    <property type="entry name" value="Carbohydrate phosphatase"/>
    <property type="match status" value="1"/>
</dbReference>
<comment type="caution">
    <text evidence="1">The sequence shown here is derived from an EMBL/GenBank/DDBJ whole genome shotgun (WGS) entry which is preliminary data.</text>
</comment>
<proteinExistence type="predicted"/>